<protein>
    <submittedName>
        <fullName evidence="2">Uncharacterized protein</fullName>
    </submittedName>
</protein>
<dbReference type="KEGG" id="tog:HNI00_04185"/>
<dbReference type="AlphaFoldDB" id="A0AA96Y3I0"/>
<sequence>MEDSEKRIVYVNQAINNPPAMGNIKKVVLMFRYNPNSIMLERLRSLDEYIFGEGSSRYFDEVNYQYQYQRIDLEVRFRHGNSWYSIPVSFNIGLSELASSYEKSVTFLEKIPSTSGDDDIQATLNENATYYSQAIWQSLAPEELALLLSKYTFRGNRLLEYIDPVPLTIYGNYLVFPYHFDDASYTKAEMDAFSDEKKQDLQKWKAWKRKHVDFAKIEQSTVAIGTGGTFAEAVLGRFNASEKLDLTRFWNWQDSPIPIQAPNIEGIKPGSRAIADNTTSGQLAPPAINLINPSAMPDPNFAAIQALATANLFRDASGLSNTVGLAQDLGKSTSVASSAGAAAALKAAESALAPPPAPAKPGDTPKPGDASKPGESAKPPGGDASAAPASQAAQALKASEAGQAKLDNAVKLSSLPTNVSIAGAIINASLSLEAVAIAAQGGTPTPTTRERSGAVSEPTPTTRERSGAVSEPTPTTRERSGAVSEPTPTTRERSGAVSEPRPATPEPKPTKPTDPPKP</sequence>
<accession>A0AA96Y3I0</accession>
<proteinExistence type="predicted"/>
<dbReference type="RefSeq" id="WP_316790947.1">
    <property type="nucleotide sequence ID" value="NZ_CP053540.1"/>
</dbReference>
<feature type="region of interest" description="Disordered" evidence="1">
    <location>
        <begin position="350"/>
        <end position="398"/>
    </location>
</feature>
<evidence type="ECO:0000313" key="2">
    <source>
        <dbReference type="EMBL" id="WOB42441.1"/>
    </source>
</evidence>
<feature type="compositionally biased region" description="Low complexity" evidence="1">
    <location>
        <begin position="377"/>
        <end position="398"/>
    </location>
</feature>
<feature type="region of interest" description="Disordered" evidence="1">
    <location>
        <begin position="441"/>
        <end position="518"/>
    </location>
</feature>
<reference evidence="2" key="1">
    <citation type="submission" date="2020-05" db="EMBL/GenBank/DDBJ databases">
        <authorList>
            <person name="Zhu T."/>
            <person name="Keshari N."/>
            <person name="Lu X."/>
        </authorList>
    </citation>
    <scope>NUCLEOTIDE SEQUENCE</scope>
    <source>
        <strain evidence="2">NK1-22</strain>
    </source>
</reference>
<name>A0AA96Y3I0_9CYAN</name>
<feature type="compositionally biased region" description="Basic and acidic residues" evidence="1">
    <location>
        <begin position="508"/>
        <end position="518"/>
    </location>
</feature>
<evidence type="ECO:0000256" key="1">
    <source>
        <dbReference type="SAM" id="MobiDB-lite"/>
    </source>
</evidence>
<gene>
    <name evidence="2" type="ORF">HNI00_04185</name>
</gene>
<organism evidence="2">
    <name type="scientific">Thermoleptolyngbya oregonensis NK1-22</name>
    <dbReference type="NCBI Taxonomy" id="2547457"/>
    <lineage>
        <taxon>Bacteria</taxon>
        <taxon>Bacillati</taxon>
        <taxon>Cyanobacteriota</taxon>
        <taxon>Cyanophyceae</taxon>
        <taxon>Oculatellales</taxon>
        <taxon>Oculatellaceae</taxon>
        <taxon>Thermoleptolyngbya</taxon>
    </lineage>
</organism>
<dbReference type="EMBL" id="CP053540">
    <property type="protein sequence ID" value="WOB42441.1"/>
    <property type="molecule type" value="Genomic_DNA"/>
</dbReference>